<dbReference type="GO" id="GO:0009245">
    <property type="term" value="P:lipid A biosynthetic process"/>
    <property type="evidence" value="ECO:0007669"/>
    <property type="project" value="TreeGrafter"/>
</dbReference>
<evidence type="ECO:0000256" key="3">
    <source>
        <dbReference type="ARBA" id="ARBA00022801"/>
    </source>
</evidence>
<evidence type="ECO:0000256" key="2">
    <source>
        <dbReference type="ARBA" id="ARBA00022723"/>
    </source>
</evidence>
<dbReference type="PANTHER" id="PTHR31302">
    <property type="entry name" value="TRANSMEMBRANE PROTEIN WITH METALLOPHOSPHOESTERASE DOMAIN-RELATED"/>
    <property type="match status" value="1"/>
</dbReference>
<comment type="cofactor">
    <cofactor evidence="1">
        <name>a divalent metal cation</name>
        <dbReference type="ChEBI" id="CHEBI:60240"/>
    </cofactor>
</comment>
<dbReference type="Proteomes" id="UP000215145">
    <property type="component" value="Unassembled WGS sequence"/>
</dbReference>
<name>A0A229P592_9BACL</name>
<dbReference type="GO" id="GO:0046872">
    <property type="term" value="F:metal ion binding"/>
    <property type="evidence" value="ECO:0007669"/>
    <property type="project" value="UniProtKB-KW"/>
</dbReference>
<keyword evidence="2" id="KW-0479">Metal-binding</keyword>
<dbReference type="Gene3D" id="3.60.21.10">
    <property type="match status" value="1"/>
</dbReference>
<dbReference type="PANTHER" id="PTHR31302:SF25">
    <property type="entry name" value="PHOSPHOESTERASE"/>
    <property type="match status" value="1"/>
</dbReference>
<reference evidence="6 7" key="1">
    <citation type="submission" date="2017-07" db="EMBL/GenBank/DDBJ databases">
        <title>Paenibacillus herberti R33 genome sequencing and assembly.</title>
        <authorList>
            <person name="Su W."/>
        </authorList>
    </citation>
    <scope>NUCLEOTIDE SEQUENCE [LARGE SCALE GENOMIC DNA]</scope>
    <source>
        <strain evidence="6 7">R33</strain>
    </source>
</reference>
<keyword evidence="7" id="KW-1185">Reference proteome</keyword>
<proteinExistence type="inferred from homology"/>
<organism evidence="6 7">
    <name type="scientific">Paenibacillus herberti</name>
    <dbReference type="NCBI Taxonomy" id="1619309"/>
    <lineage>
        <taxon>Bacteria</taxon>
        <taxon>Bacillati</taxon>
        <taxon>Bacillota</taxon>
        <taxon>Bacilli</taxon>
        <taxon>Bacillales</taxon>
        <taxon>Paenibacillaceae</taxon>
        <taxon>Paenibacillus</taxon>
    </lineage>
</organism>
<dbReference type="CDD" id="cd07385">
    <property type="entry name" value="MPP_YkuE_C"/>
    <property type="match status" value="1"/>
</dbReference>
<dbReference type="InterPro" id="IPR029052">
    <property type="entry name" value="Metallo-depent_PP-like"/>
</dbReference>
<gene>
    <name evidence="6" type="ORF">CGZ75_11815</name>
</gene>
<evidence type="ECO:0000256" key="1">
    <source>
        <dbReference type="ARBA" id="ARBA00001968"/>
    </source>
</evidence>
<dbReference type="SUPFAM" id="SSF56300">
    <property type="entry name" value="Metallo-dependent phosphatases"/>
    <property type="match status" value="1"/>
</dbReference>
<dbReference type="GO" id="GO:0016020">
    <property type="term" value="C:membrane"/>
    <property type="evidence" value="ECO:0007669"/>
    <property type="project" value="GOC"/>
</dbReference>
<dbReference type="RefSeq" id="WP_089524335.1">
    <property type="nucleotide sequence ID" value="NZ_NMUQ01000001.1"/>
</dbReference>
<feature type="domain" description="Calcineurin-like phosphoesterase" evidence="5">
    <location>
        <begin position="50"/>
        <end position="218"/>
    </location>
</feature>
<dbReference type="EMBL" id="NMUQ01000001">
    <property type="protein sequence ID" value="OXM17260.1"/>
    <property type="molecule type" value="Genomic_DNA"/>
</dbReference>
<evidence type="ECO:0000313" key="6">
    <source>
        <dbReference type="EMBL" id="OXM17260.1"/>
    </source>
</evidence>
<accession>A0A229P592</accession>
<dbReference type="InterPro" id="IPR051158">
    <property type="entry name" value="Metallophosphoesterase_sf"/>
</dbReference>
<keyword evidence="3" id="KW-0378">Hydrolase</keyword>
<evidence type="ECO:0000259" key="5">
    <source>
        <dbReference type="Pfam" id="PF00149"/>
    </source>
</evidence>
<dbReference type="AlphaFoldDB" id="A0A229P592"/>
<dbReference type="FunFam" id="3.60.21.10:FF:000028">
    <property type="entry name" value="Putative metallophosphoesterase"/>
    <property type="match status" value="1"/>
</dbReference>
<evidence type="ECO:0000256" key="4">
    <source>
        <dbReference type="ARBA" id="ARBA00061089"/>
    </source>
</evidence>
<comment type="caution">
    <text evidence="6">The sequence shown here is derived from an EMBL/GenBank/DDBJ whole genome shotgun (WGS) entry which is preliminary data.</text>
</comment>
<evidence type="ECO:0000313" key="7">
    <source>
        <dbReference type="Proteomes" id="UP000215145"/>
    </source>
</evidence>
<protein>
    <submittedName>
        <fullName evidence="6">Metallophosphoesterase</fullName>
    </submittedName>
</protein>
<dbReference type="OrthoDB" id="9780884at2"/>
<comment type="similarity">
    <text evidence="4">Belongs to the metallophosphoesterase superfamily.</text>
</comment>
<dbReference type="Pfam" id="PF00149">
    <property type="entry name" value="Metallophos"/>
    <property type="match status" value="1"/>
</dbReference>
<dbReference type="InterPro" id="IPR004843">
    <property type="entry name" value="Calcineurin-like_PHP"/>
</dbReference>
<dbReference type="GO" id="GO:0008758">
    <property type="term" value="F:UDP-2,3-diacylglucosamine hydrolase activity"/>
    <property type="evidence" value="ECO:0007669"/>
    <property type="project" value="TreeGrafter"/>
</dbReference>
<sequence>MGRKIAFIFALTLFLLVGTGFYAWKIEPKSLSVTEIEVTSKQLGDSLNGIRIVQFSDTQLGESFTAKQLGKLAERINSLKPDLVVFTGDLIDHYTQYGLNNRKQAQKALVAIQAPLGKFAVYGNHDRGGGGSGRYERYMEEAGFKVLVNEVYPIVTADGDRLVLAGLDDFLLGKPKPETTLEQLRKDDFNLLLAHEPDPADRFSEYPIDLQLSGHSHGGQVRIPFLDPLVTTSLAEKYVAGQYELPGKYRPMTLYVNRGIGTTRMPLRLFTKPELTVIRLSAQGN</sequence>